<keyword evidence="4" id="KW-0255">Endonuclease</keyword>
<dbReference type="Pfam" id="PF08284">
    <property type="entry name" value="RVP_2"/>
    <property type="match status" value="1"/>
</dbReference>
<keyword evidence="8" id="KW-0511">Multifunctional enzyme</keyword>
<evidence type="ECO:0000256" key="5">
    <source>
        <dbReference type="ARBA" id="ARBA00022842"/>
    </source>
</evidence>
<dbReference type="GO" id="GO:0003723">
    <property type="term" value="F:RNA binding"/>
    <property type="evidence" value="ECO:0007669"/>
    <property type="project" value="UniProtKB-KW"/>
</dbReference>
<dbReference type="GO" id="GO:0004190">
    <property type="term" value="F:aspartic-type endopeptidase activity"/>
    <property type="evidence" value="ECO:0007669"/>
    <property type="project" value="InterPro"/>
</dbReference>
<keyword evidence="6" id="KW-0694">RNA-binding</keyword>
<keyword evidence="7" id="KW-0229">DNA integration</keyword>
<evidence type="ECO:0000313" key="13">
    <source>
        <dbReference type="Proteomes" id="UP001165121"/>
    </source>
</evidence>
<organism evidence="12 13">
    <name type="scientific">Phytophthora fragariaefolia</name>
    <dbReference type="NCBI Taxonomy" id="1490495"/>
    <lineage>
        <taxon>Eukaryota</taxon>
        <taxon>Sar</taxon>
        <taxon>Stramenopiles</taxon>
        <taxon>Oomycota</taxon>
        <taxon>Peronosporomycetes</taxon>
        <taxon>Peronosporales</taxon>
        <taxon>Peronosporaceae</taxon>
        <taxon>Phytophthora</taxon>
    </lineage>
</organism>
<dbReference type="Gene3D" id="2.40.70.10">
    <property type="entry name" value="Acid Proteases"/>
    <property type="match status" value="1"/>
</dbReference>
<feature type="region of interest" description="Disordered" evidence="9">
    <location>
        <begin position="464"/>
        <end position="488"/>
    </location>
</feature>
<proteinExistence type="predicted"/>
<dbReference type="InterPro" id="IPR043502">
    <property type="entry name" value="DNA/RNA_pol_sf"/>
</dbReference>
<dbReference type="Proteomes" id="UP001165121">
    <property type="component" value="Unassembled WGS sequence"/>
</dbReference>
<feature type="domain" description="Reverse transcriptase/retrotransposon-derived protein RNase H-like" evidence="11">
    <location>
        <begin position="904"/>
        <end position="981"/>
    </location>
</feature>
<dbReference type="Gene3D" id="4.10.60.10">
    <property type="entry name" value="Zinc finger, CCHC-type"/>
    <property type="match status" value="1"/>
</dbReference>
<dbReference type="PROSITE" id="PS00141">
    <property type="entry name" value="ASP_PROTEASE"/>
    <property type="match status" value="1"/>
</dbReference>
<dbReference type="InterPro" id="IPR021109">
    <property type="entry name" value="Peptidase_aspartic_dom_sf"/>
</dbReference>
<evidence type="ECO:0000256" key="8">
    <source>
        <dbReference type="ARBA" id="ARBA00023268"/>
    </source>
</evidence>
<keyword evidence="1" id="KW-0808">Transferase</keyword>
<dbReference type="InterPro" id="IPR050951">
    <property type="entry name" value="Retrovirus_Pol_polyprotein"/>
</dbReference>
<dbReference type="PANTHER" id="PTHR37984">
    <property type="entry name" value="PROTEIN CBG26694"/>
    <property type="match status" value="1"/>
</dbReference>
<dbReference type="Gene3D" id="3.30.70.270">
    <property type="match status" value="1"/>
</dbReference>
<reference evidence="12" key="1">
    <citation type="submission" date="2023-04" db="EMBL/GenBank/DDBJ databases">
        <title>Phytophthora fragariaefolia NBRC 109709.</title>
        <authorList>
            <person name="Ichikawa N."/>
            <person name="Sato H."/>
            <person name="Tonouchi N."/>
        </authorList>
    </citation>
    <scope>NUCLEOTIDE SEQUENCE</scope>
    <source>
        <strain evidence="12">NBRC 109709</strain>
    </source>
</reference>
<dbReference type="InterPro" id="IPR043128">
    <property type="entry name" value="Rev_trsase/Diguanyl_cyclase"/>
</dbReference>
<feature type="region of interest" description="Disordered" evidence="9">
    <location>
        <begin position="576"/>
        <end position="615"/>
    </location>
</feature>
<name>A0A9W6X145_9STRA</name>
<feature type="domain" description="Retrotransposon gag" evidence="10">
    <location>
        <begin position="119"/>
        <end position="213"/>
    </location>
</feature>
<keyword evidence="13" id="KW-1185">Reference proteome</keyword>
<accession>A0A9W6X145</accession>
<evidence type="ECO:0000256" key="6">
    <source>
        <dbReference type="ARBA" id="ARBA00022884"/>
    </source>
</evidence>
<dbReference type="InterPro" id="IPR001969">
    <property type="entry name" value="Aspartic_peptidase_AS"/>
</dbReference>
<dbReference type="Gene3D" id="3.10.10.10">
    <property type="entry name" value="HIV Type 1 Reverse Transcriptase, subunit A, domain 1"/>
    <property type="match status" value="1"/>
</dbReference>
<evidence type="ECO:0000256" key="4">
    <source>
        <dbReference type="ARBA" id="ARBA00022759"/>
    </source>
</evidence>
<evidence type="ECO:0000259" key="11">
    <source>
        <dbReference type="Pfam" id="PF17919"/>
    </source>
</evidence>
<feature type="region of interest" description="Disordered" evidence="9">
    <location>
        <begin position="505"/>
        <end position="529"/>
    </location>
</feature>
<dbReference type="EMBL" id="BSXT01000362">
    <property type="protein sequence ID" value="GMF25517.1"/>
    <property type="molecule type" value="Genomic_DNA"/>
</dbReference>
<dbReference type="GO" id="GO:0016779">
    <property type="term" value="F:nucleotidyltransferase activity"/>
    <property type="evidence" value="ECO:0007669"/>
    <property type="project" value="UniProtKB-KW"/>
</dbReference>
<protein>
    <submittedName>
        <fullName evidence="12">Unnamed protein product</fullName>
    </submittedName>
</protein>
<dbReference type="SUPFAM" id="SSF56672">
    <property type="entry name" value="DNA/RNA polymerases"/>
    <property type="match status" value="1"/>
</dbReference>
<dbReference type="OrthoDB" id="138915at2759"/>
<keyword evidence="2" id="KW-0548">Nucleotidyltransferase</keyword>
<dbReference type="InterPro" id="IPR041577">
    <property type="entry name" value="RT_RNaseH_2"/>
</dbReference>
<evidence type="ECO:0000256" key="2">
    <source>
        <dbReference type="ARBA" id="ARBA00022695"/>
    </source>
</evidence>
<keyword evidence="4" id="KW-0378">Hydrolase</keyword>
<sequence>MVSLLGEAAFAGFPNLSAEQQKARVGRFDKYESLLVAHVSAAAQEAARATMRAEAQSAAQASATNTASFAARPTTTKPVKMSVPTFDGKDSDGLVFWVREIEIALSAGQIYDARAQVAFALSNLGERARAWAMAREMATPGYVTSWLFMVQELRSTFLLVNVAYRHRSNFLRCKQGKRSLQDYVMQLHNLEAAMAGAPLSEDVKVTVFMDGVRTGPVRTELFRRQPKTFNEAVHIAMLEDHCVRSAQCLTPHVEASGGPTPMEISLAESARPQRTQRAGGRCFGCNQPGHFRRNFPTNPWETARDKKHSVRSALNSLEATESENGDSHVKRYPEPMPVLIDSGASFIFVTKASVVRNNALYASALEASKSNTNVSVGLATGSIASRRNVTIPLCVKFDDFNSVEPFIVLDMDDQYDLILGVPWLAKHELWIDWHGFVHEHRVSRDERQVAGSSEVLALLTTSPPRVWEPEVGDGEDPQDPNTSSKVRQGSAVCNRVAFVQGTVTTQGADASAARAGKGGSVRAPPTQSVAAGSAHVDECAGVVARANKSGRVGTPTTQGVVAGSARATEGAGAYARANKSGRAGAPTSKAIRGDKVTSTPKAAASSRDADSAAEDGVPQVLDDFTGEPKVGEVLTPLPTVAELLELKELSYVAFWTISRRESWQKWFYFAQKVEADAIWRCHLKDPSDPYHPFLKEFLDVVSDDPPSVLPPNRGVWHEIDLVPGSKYCTTRQWPLPKEQVDVIDAFFVAMHAAGIVRESKSPHSSPAFCVRKSNGKWRMVHAFNKLNAEAIPASTPIPRKDVLQNNMAGCTVFSALDMVDGYYQLLMRESDIPLTAVSCFLGKDGVRVDPEKVRAIAQWLVPISQKDLRKWLGLANYLHKYSANYADMARPLTNLLKKDAEWSWTSEAQQAFEAIKSSLQSAPILALPDEDRPFSVVCDASDFAIGCALLHVDAEGREWVVLFQSRQLKAAVKNYIIHDKNYGDEVRLGQV</sequence>
<dbReference type="PANTHER" id="PTHR37984:SF5">
    <property type="entry name" value="PROTEIN NYNRIN-LIKE"/>
    <property type="match status" value="1"/>
</dbReference>
<evidence type="ECO:0000256" key="1">
    <source>
        <dbReference type="ARBA" id="ARBA00022679"/>
    </source>
</evidence>
<keyword evidence="5" id="KW-0460">Magnesium</keyword>
<gene>
    <name evidence="12" type="ORF">Pfra01_000457900</name>
</gene>
<dbReference type="GO" id="GO:0015074">
    <property type="term" value="P:DNA integration"/>
    <property type="evidence" value="ECO:0007669"/>
    <property type="project" value="UniProtKB-KW"/>
</dbReference>
<evidence type="ECO:0000256" key="3">
    <source>
        <dbReference type="ARBA" id="ARBA00022722"/>
    </source>
</evidence>
<dbReference type="AlphaFoldDB" id="A0A9W6X145"/>
<comment type="caution">
    <text evidence="12">The sequence shown here is derived from an EMBL/GenBank/DDBJ whole genome shotgun (WGS) entry which is preliminary data.</text>
</comment>
<dbReference type="FunFam" id="3.30.70.270:FF:000026">
    <property type="entry name" value="Transposon Ty3-G Gag-Pol polyprotein"/>
    <property type="match status" value="1"/>
</dbReference>
<keyword evidence="3" id="KW-0540">Nuclease</keyword>
<evidence type="ECO:0000256" key="7">
    <source>
        <dbReference type="ARBA" id="ARBA00022908"/>
    </source>
</evidence>
<dbReference type="InterPro" id="IPR005162">
    <property type="entry name" value="Retrotrans_gag_dom"/>
</dbReference>
<dbReference type="Pfam" id="PF03732">
    <property type="entry name" value="Retrotrans_gag"/>
    <property type="match status" value="1"/>
</dbReference>
<evidence type="ECO:0000259" key="10">
    <source>
        <dbReference type="Pfam" id="PF03732"/>
    </source>
</evidence>
<dbReference type="GO" id="GO:0006508">
    <property type="term" value="P:proteolysis"/>
    <property type="evidence" value="ECO:0007669"/>
    <property type="project" value="InterPro"/>
</dbReference>
<dbReference type="CDD" id="cd01647">
    <property type="entry name" value="RT_LTR"/>
    <property type="match status" value="1"/>
</dbReference>
<evidence type="ECO:0000313" key="12">
    <source>
        <dbReference type="EMBL" id="GMF25517.1"/>
    </source>
</evidence>
<dbReference type="Pfam" id="PF17919">
    <property type="entry name" value="RT_RNaseH_2"/>
    <property type="match status" value="1"/>
</dbReference>
<evidence type="ECO:0000256" key="9">
    <source>
        <dbReference type="SAM" id="MobiDB-lite"/>
    </source>
</evidence>
<dbReference type="GO" id="GO:0004519">
    <property type="term" value="F:endonuclease activity"/>
    <property type="evidence" value="ECO:0007669"/>
    <property type="project" value="UniProtKB-KW"/>
</dbReference>
<dbReference type="CDD" id="cd00303">
    <property type="entry name" value="retropepsin_like"/>
    <property type="match status" value="1"/>
</dbReference>